<dbReference type="AlphaFoldDB" id="A0A3D9LCG9"/>
<accession>A0A3D9LCG9</accession>
<name>A0A3D9LCG9_9MICC</name>
<comment type="caution">
    <text evidence="2">The sequence shown here is derived from an EMBL/GenBank/DDBJ whole genome shotgun (WGS) entry which is preliminary data.</text>
</comment>
<dbReference type="RefSeq" id="WP_245952229.1">
    <property type="nucleotide sequence ID" value="NZ_QREH01000001.1"/>
</dbReference>
<feature type="region of interest" description="Disordered" evidence="1">
    <location>
        <begin position="81"/>
        <end position="103"/>
    </location>
</feature>
<dbReference type="InterPro" id="IPR025329">
    <property type="entry name" value="DUF4235"/>
</dbReference>
<protein>
    <submittedName>
        <fullName evidence="2">Uncharacterized protein DUF4235</fullName>
    </submittedName>
</protein>
<dbReference type="EMBL" id="QREH01000001">
    <property type="protein sequence ID" value="REE04089.1"/>
    <property type="molecule type" value="Genomic_DNA"/>
</dbReference>
<proteinExistence type="predicted"/>
<evidence type="ECO:0000313" key="3">
    <source>
        <dbReference type="Proteomes" id="UP000256727"/>
    </source>
</evidence>
<reference evidence="2 3" key="1">
    <citation type="submission" date="2018-07" db="EMBL/GenBank/DDBJ databases">
        <title>Sequencing the genomes of 1000 actinobacteria strains.</title>
        <authorList>
            <person name="Klenk H.-P."/>
        </authorList>
    </citation>
    <scope>NUCLEOTIDE SEQUENCE [LARGE SCALE GENOMIC DNA]</scope>
    <source>
        <strain evidence="2 3">DSM 14442</strain>
    </source>
</reference>
<evidence type="ECO:0000256" key="1">
    <source>
        <dbReference type="SAM" id="MobiDB-lite"/>
    </source>
</evidence>
<dbReference type="Pfam" id="PF14019">
    <property type="entry name" value="DUF4235"/>
    <property type="match status" value="1"/>
</dbReference>
<evidence type="ECO:0000313" key="2">
    <source>
        <dbReference type="EMBL" id="REE04089.1"/>
    </source>
</evidence>
<dbReference type="Proteomes" id="UP000256727">
    <property type="component" value="Unassembled WGS sequence"/>
</dbReference>
<keyword evidence="3" id="KW-1185">Reference proteome</keyword>
<gene>
    <name evidence="2" type="ORF">C8E99_1914</name>
</gene>
<sequence length="103" mass="10786">MTTVNVLEEPVNTLVEKLIATGITIGGGIIGTKVVEFAWRKVTGHDAPKDLDDTESNMWSAITFATISAGISAIIRVSSKRGANSAVKAIQSRSKSKAGTAEV</sequence>
<organism evidence="2 3">
    <name type="scientific">Citricoccus muralis</name>
    <dbReference type="NCBI Taxonomy" id="169134"/>
    <lineage>
        <taxon>Bacteria</taxon>
        <taxon>Bacillati</taxon>
        <taxon>Actinomycetota</taxon>
        <taxon>Actinomycetes</taxon>
        <taxon>Micrococcales</taxon>
        <taxon>Micrococcaceae</taxon>
        <taxon>Citricoccus</taxon>
    </lineage>
</organism>